<protein>
    <recommendedName>
        <fullName evidence="2">J domain-containing protein</fullName>
    </recommendedName>
</protein>
<dbReference type="PROSITE" id="PS50076">
    <property type="entry name" value="DNAJ_2"/>
    <property type="match status" value="1"/>
</dbReference>
<dbReference type="PANTHER" id="PTHR45089:SF24">
    <property type="entry name" value="DNAJ HEAT SHOCK N-TERMINAL DOMAIN-CONTAINING PROTEIN"/>
    <property type="match status" value="1"/>
</dbReference>
<dbReference type="Gene3D" id="1.10.287.110">
    <property type="entry name" value="DnaJ domain"/>
    <property type="match status" value="1"/>
</dbReference>
<dbReference type="InterPro" id="IPR036869">
    <property type="entry name" value="J_dom_sf"/>
</dbReference>
<name>A0A7C9E752_OPUST</name>
<proteinExistence type="predicted"/>
<feature type="compositionally biased region" description="Basic and acidic residues" evidence="1">
    <location>
        <begin position="394"/>
        <end position="406"/>
    </location>
</feature>
<sequence length="968" mass="110058">MECNKEEASRAKAIAERKMQDKDFVGAHKFASKAQQLYPDTENIAQMICVCNVHRSAENKILGNDLDWYSILQIEHTADDGPIKKQYRKLALLLHPDKNKFPGAESAFKLITEAQKVLLDRDKRLCFDMKRRIACKPVIQNQASQQTSRGFNAAQHSRCHSNFMSNPGAPFQEPKQQVQQSGPANGRETFWTLCPFCSVRYQYYKEVLNRSLRCQNCKKTFVAYNMHDQATRPGPDTTRPVFPRQDGSNVQVREAWSEAVNRKPTPNSGTQAAENAEFSKSKNAKQSLKGSDNMRRDSEEGSKPSGKANGVRERKQMVESSESFESDNSLDSEEMRSDGDNLRAQQFDNVGDHHTRRTSRNKRLVSYSENARDDDKTMSPLKRAKGSGPPSPLTEEKSDALGKEQPCKISSPASASINEGRKGACNNSDDVQAFVEPTKKRSEPQNGFVVESSPETTPEPTFHEYPDPEFCDFDKDREENCFKVGQVWAAYDTVDAMPRFYARIRKVFSPGFKLQITWLEPDPVDEDGILWAESELPLSCGKFKFGNSDYTEDRPMFSHLVSWEKGSSRDSVKIYPRKGETWALFKNWDAKWYEISEKERKYEYEFVEVLSEYDDTVGIRVAHLVKLKGFASLFCQIGDNEIQIPPAEVLRFSHKVPSYRMTGDERNYVPKGSFELDPASITMKLEEVSLLELDGHTPGNDLPNPAAKASVETAKNSASNNCDNEVEHVNQHDVAINGLEVPDSEFFYFDGTRSDDKFQVNQVWALYSDIDGLPKYYGLIKKIDPHPGFKLHIAWLEACYLARDMVLWKDKHMPISCGQFKVKGGRGQQYTSSSSFSHQLQAGQTGRKGVFAIYPRKGEVWAIYKKWHPDMNSSCLKNCEYDIVEVLEENPFYVEVSFLERVHGFKSVFKPQKSGDSSLTKEIPLVELLRFSHRIPSFRLTDEKDGSLRGYWELDPAALPAHILYGLK</sequence>
<feature type="compositionally biased region" description="Acidic residues" evidence="1">
    <location>
        <begin position="322"/>
        <end position="332"/>
    </location>
</feature>
<feature type="compositionally biased region" description="Basic and acidic residues" evidence="1">
    <location>
        <begin position="292"/>
        <end position="302"/>
    </location>
</feature>
<dbReference type="SMART" id="SM00271">
    <property type="entry name" value="DnaJ"/>
    <property type="match status" value="1"/>
</dbReference>
<dbReference type="EMBL" id="GISG01214167">
    <property type="protein sequence ID" value="MBA4661921.1"/>
    <property type="molecule type" value="Transcribed_RNA"/>
</dbReference>
<feature type="compositionally biased region" description="Basic residues" evidence="1">
    <location>
        <begin position="354"/>
        <end position="363"/>
    </location>
</feature>
<dbReference type="AlphaFoldDB" id="A0A7C9E752"/>
<reference evidence="3" key="1">
    <citation type="journal article" date="2013" name="J. Plant Res.">
        <title>Effect of fungi and light on seed germination of three Opuntia species from semiarid lands of central Mexico.</title>
        <authorList>
            <person name="Delgado-Sanchez P."/>
            <person name="Jimenez-Bremont J.F."/>
            <person name="Guerrero-Gonzalez Mde L."/>
            <person name="Flores J."/>
        </authorList>
    </citation>
    <scope>NUCLEOTIDE SEQUENCE</scope>
    <source>
        <tissue evidence="3">Cladode</tissue>
    </source>
</reference>
<accession>A0A7C9E752</accession>
<dbReference type="Pfam" id="PF00226">
    <property type="entry name" value="DnaJ"/>
    <property type="match status" value="1"/>
</dbReference>
<feature type="region of interest" description="Disordered" evidence="1">
    <location>
        <begin position="162"/>
        <end position="184"/>
    </location>
</feature>
<feature type="compositionally biased region" description="Polar residues" evidence="1">
    <location>
        <begin position="174"/>
        <end position="183"/>
    </location>
</feature>
<organism evidence="3">
    <name type="scientific">Opuntia streptacantha</name>
    <name type="common">Prickly pear cactus</name>
    <name type="synonym">Opuntia cardona</name>
    <dbReference type="NCBI Taxonomy" id="393608"/>
    <lineage>
        <taxon>Eukaryota</taxon>
        <taxon>Viridiplantae</taxon>
        <taxon>Streptophyta</taxon>
        <taxon>Embryophyta</taxon>
        <taxon>Tracheophyta</taxon>
        <taxon>Spermatophyta</taxon>
        <taxon>Magnoliopsida</taxon>
        <taxon>eudicotyledons</taxon>
        <taxon>Gunneridae</taxon>
        <taxon>Pentapetalae</taxon>
        <taxon>Caryophyllales</taxon>
        <taxon>Cactineae</taxon>
        <taxon>Cactaceae</taxon>
        <taxon>Opuntioideae</taxon>
        <taxon>Opuntia</taxon>
    </lineage>
</organism>
<reference evidence="3" key="2">
    <citation type="submission" date="2020-07" db="EMBL/GenBank/DDBJ databases">
        <authorList>
            <person name="Vera ALvarez R."/>
            <person name="Arias-Moreno D.M."/>
            <person name="Jimenez-Jacinto V."/>
            <person name="Jimenez-Bremont J.F."/>
            <person name="Swaminathan K."/>
            <person name="Moose S.P."/>
            <person name="Guerrero-Gonzalez M.L."/>
            <person name="Marino-Ramirez L."/>
            <person name="Landsman D."/>
            <person name="Rodriguez-Kessler M."/>
            <person name="Delgado-Sanchez P."/>
        </authorList>
    </citation>
    <scope>NUCLEOTIDE SEQUENCE</scope>
    <source>
        <tissue evidence="3">Cladode</tissue>
    </source>
</reference>
<dbReference type="Pfam" id="PF11926">
    <property type="entry name" value="DUF3444"/>
    <property type="match status" value="2"/>
</dbReference>
<feature type="compositionally biased region" description="Polar residues" evidence="1">
    <location>
        <begin position="264"/>
        <end position="273"/>
    </location>
</feature>
<dbReference type="InterPro" id="IPR001623">
    <property type="entry name" value="DnaJ_domain"/>
</dbReference>
<feature type="region of interest" description="Disordered" evidence="1">
    <location>
        <begin position="228"/>
        <end position="466"/>
    </location>
</feature>
<dbReference type="InterPro" id="IPR024593">
    <property type="entry name" value="DUF3444"/>
</dbReference>
<feature type="domain" description="J" evidence="2">
    <location>
        <begin position="67"/>
        <end position="131"/>
    </location>
</feature>
<evidence type="ECO:0000256" key="1">
    <source>
        <dbReference type="SAM" id="MobiDB-lite"/>
    </source>
</evidence>
<evidence type="ECO:0000259" key="2">
    <source>
        <dbReference type="PROSITE" id="PS50076"/>
    </source>
</evidence>
<dbReference type="PANTHER" id="PTHR45089">
    <property type="entry name" value="DNAJ HEAT SHOCK AMINO-TERMINAL DOMAIN PROTEIN-RELATED"/>
    <property type="match status" value="1"/>
</dbReference>
<dbReference type="EMBL" id="GISG01214170">
    <property type="protein sequence ID" value="MBA4661924.1"/>
    <property type="molecule type" value="Transcribed_RNA"/>
</dbReference>
<dbReference type="PRINTS" id="PR00625">
    <property type="entry name" value="JDOMAIN"/>
</dbReference>
<evidence type="ECO:0000313" key="3">
    <source>
        <dbReference type="EMBL" id="MBA4661921.1"/>
    </source>
</evidence>
<dbReference type="CDD" id="cd06257">
    <property type="entry name" value="DnaJ"/>
    <property type="match status" value="1"/>
</dbReference>
<dbReference type="SUPFAM" id="SSF46565">
    <property type="entry name" value="Chaperone J-domain"/>
    <property type="match status" value="1"/>
</dbReference>